<dbReference type="EMBL" id="AP011177">
    <property type="protein sequence ID" value="BAJ03463.1"/>
    <property type="molecule type" value="Genomic_DNA"/>
</dbReference>
<organism evidence="1 2">
    <name type="scientific">Shewanella violacea (strain JCM 10179 / CIP 106290 / LMG 19151 / DSS12)</name>
    <dbReference type="NCBI Taxonomy" id="637905"/>
    <lineage>
        <taxon>Bacteria</taxon>
        <taxon>Pseudomonadati</taxon>
        <taxon>Pseudomonadota</taxon>
        <taxon>Gammaproteobacteria</taxon>
        <taxon>Alteromonadales</taxon>
        <taxon>Shewanellaceae</taxon>
        <taxon>Shewanella</taxon>
    </lineage>
</organism>
<gene>
    <name evidence="1" type="ordered locus">SVI_3492</name>
</gene>
<reference evidence="2" key="1">
    <citation type="journal article" date="2010" name="Mol. Biosyst.">
        <title>Complete genome sequence and comparative analysis of Shewanella violacea, a psychrophilic and piezophilic bacterium from deep sea floor sediments.</title>
        <authorList>
            <person name="Aono E."/>
            <person name="Baba T."/>
            <person name="Ara T."/>
            <person name="Nishi T."/>
            <person name="Nakamichi T."/>
            <person name="Inamoto E."/>
            <person name="Toyonaga H."/>
            <person name="Hasegawa M."/>
            <person name="Takai Y."/>
            <person name="Okumura Y."/>
            <person name="Baba M."/>
            <person name="Tomita M."/>
            <person name="Kato C."/>
            <person name="Oshima T."/>
            <person name="Nakasone K."/>
            <person name="Mori H."/>
        </authorList>
    </citation>
    <scope>NUCLEOTIDE SEQUENCE [LARGE SCALE GENOMIC DNA]</scope>
    <source>
        <strain evidence="2">JCM 10179 / CIP 106290 / LMG 19151 / DSS12</strain>
    </source>
</reference>
<accession>D4ZBR8</accession>
<proteinExistence type="predicted"/>
<name>D4ZBR8_SHEVD</name>
<dbReference type="STRING" id="637905.SVI_3492"/>
<sequence length="43" mass="5011">MVDKGQMGLYLPFDKVCFTGELITPHLVKTKFGWHVIKVLYRT</sequence>
<evidence type="ECO:0008006" key="3">
    <source>
        <dbReference type="Google" id="ProtNLM"/>
    </source>
</evidence>
<evidence type="ECO:0000313" key="1">
    <source>
        <dbReference type="EMBL" id="BAJ03463.1"/>
    </source>
</evidence>
<dbReference type="AlphaFoldDB" id="D4ZBR8"/>
<dbReference type="Proteomes" id="UP000002350">
    <property type="component" value="Chromosome"/>
</dbReference>
<keyword evidence="2" id="KW-1185">Reference proteome</keyword>
<dbReference type="eggNOG" id="COG0760">
    <property type="taxonomic scope" value="Bacteria"/>
</dbReference>
<dbReference type="HOGENOM" id="CLU_090028_7_0_6"/>
<protein>
    <recommendedName>
        <fullName evidence="3">PpiC domain-containing protein</fullName>
    </recommendedName>
</protein>
<dbReference type="KEGG" id="svo:SVI_3492"/>
<evidence type="ECO:0000313" key="2">
    <source>
        <dbReference type="Proteomes" id="UP000002350"/>
    </source>
</evidence>